<dbReference type="InterPro" id="IPR015422">
    <property type="entry name" value="PyrdxlP-dep_Trfase_small"/>
</dbReference>
<keyword evidence="6" id="KW-0663">Pyridoxal phosphate</keyword>
<dbReference type="EMBL" id="MJIC01000006">
    <property type="protein sequence ID" value="OFI35876.1"/>
    <property type="molecule type" value="Genomic_DNA"/>
</dbReference>
<accession>A0A1E8FJF0</accession>
<dbReference type="OrthoDB" id="9766445at2"/>
<keyword evidence="5 7" id="KW-0808">Transferase</keyword>
<dbReference type="CDD" id="cd00609">
    <property type="entry name" value="AAT_like"/>
    <property type="match status" value="1"/>
</dbReference>
<feature type="domain" description="Aminotransferase class I/classII large" evidence="8">
    <location>
        <begin position="27"/>
        <end position="391"/>
    </location>
</feature>
<dbReference type="SUPFAM" id="SSF53383">
    <property type="entry name" value="PLP-dependent transferases"/>
    <property type="match status" value="1"/>
</dbReference>
<evidence type="ECO:0000256" key="6">
    <source>
        <dbReference type="ARBA" id="ARBA00022898"/>
    </source>
</evidence>
<keyword evidence="4 7" id="KW-0032">Aminotransferase</keyword>
<evidence type="ECO:0000256" key="2">
    <source>
        <dbReference type="ARBA" id="ARBA00007441"/>
    </source>
</evidence>
<proteinExistence type="inferred from homology"/>
<dbReference type="Pfam" id="PF00155">
    <property type="entry name" value="Aminotran_1_2"/>
    <property type="match status" value="1"/>
</dbReference>
<organism evidence="9 10">
    <name type="scientific">Alteromonas lipolytica</name>
    <dbReference type="NCBI Taxonomy" id="1856405"/>
    <lineage>
        <taxon>Bacteria</taxon>
        <taxon>Pseudomonadati</taxon>
        <taxon>Pseudomonadota</taxon>
        <taxon>Gammaproteobacteria</taxon>
        <taxon>Alteromonadales</taxon>
        <taxon>Alteromonadaceae</taxon>
        <taxon>Alteromonas/Salinimonas group</taxon>
        <taxon>Alteromonas</taxon>
    </lineage>
</organism>
<comment type="subunit">
    <text evidence="3">Homodimer.</text>
</comment>
<reference evidence="9 10" key="1">
    <citation type="submission" date="2016-09" db="EMBL/GenBank/DDBJ databases">
        <title>Alteromonas lipolytica, a new species isolated from sea water.</title>
        <authorList>
            <person name="Wu Y.-H."/>
            <person name="Cheng H."/>
            <person name="Xu X.-W."/>
        </authorList>
    </citation>
    <scope>NUCLEOTIDE SEQUENCE [LARGE SCALE GENOMIC DNA]</scope>
    <source>
        <strain evidence="9 10">JW12</strain>
    </source>
</reference>
<dbReference type="STRING" id="1856405.BFC17_11415"/>
<evidence type="ECO:0000256" key="7">
    <source>
        <dbReference type="RuleBase" id="RU000481"/>
    </source>
</evidence>
<dbReference type="InterPro" id="IPR004838">
    <property type="entry name" value="NHTrfase_class1_PyrdxlP-BS"/>
</dbReference>
<dbReference type="GO" id="GO:0004838">
    <property type="term" value="F:L-tyrosine-2-oxoglutarate transaminase activity"/>
    <property type="evidence" value="ECO:0007669"/>
    <property type="project" value="TreeGrafter"/>
</dbReference>
<dbReference type="GO" id="GO:0004069">
    <property type="term" value="F:L-aspartate:2-oxoglutarate aminotransferase activity"/>
    <property type="evidence" value="ECO:0007669"/>
    <property type="project" value="TreeGrafter"/>
</dbReference>
<dbReference type="Proteomes" id="UP000176037">
    <property type="component" value="Unassembled WGS sequence"/>
</dbReference>
<dbReference type="EC" id="2.6.1.-" evidence="7"/>
<dbReference type="GO" id="GO:0005829">
    <property type="term" value="C:cytosol"/>
    <property type="evidence" value="ECO:0007669"/>
    <property type="project" value="TreeGrafter"/>
</dbReference>
<keyword evidence="10" id="KW-1185">Reference proteome</keyword>
<name>A0A1E8FJF0_9ALTE</name>
<gene>
    <name evidence="9" type="ORF">BFC17_11415</name>
</gene>
<dbReference type="NCBIfam" id="NF006719">
    <property type="entry name" value="PRK09257.1"/>
    <property type="match status" value="1"/>
</dbReference>
<dbReference type="InterPro" id="IPR015424">
    <property type="entry name" value="PyrdxlP-dep_Trfase"/>
</dbReference>
<dbReference type="AlphaFoldDB" id="A0A1E8FJF0"/>
<dbReference type="FunFam" id="3.40.640.10:FF:000066">
    <property type="entry name" value="Aspartate aminotransferase"/>
    <property type="match status" value="1"/>
</dbReference>
<dbReference type="GO" id="GO:0033585">
    <property type="term" value="P:L-phenylalanine biosynthetic process from chorismate via phenylpyruvate"/>
    <property type="evidence" value="ECO:0007669"/>
    <property type="project" value="TreeGrafter"/>
</dbReference>
<comment type="cofactor">
    <cofactor evidence="1 7">
        <name>pyridoxal 5'-phosphate</name>
        <dbReference type="ChEBI" id="CHEBI:597326"/>
    </cofactor>
</comment>
<comment type="caution">
    <text evidence="9">The sequence shown here is derived from an EMBL/GenBank/DDBJ whole genome shotgun (WGS) entry which is preliminary data.</text>
</comment>
<dbReference type="PANTHER" id="PTHR11879">
    <property type="entry name" value="ASPARTATE AMINOTRANSFERASE"/>
    <property type="match status" value="1"/>
</dbReference>
<dbReference type="InterPro" id="IPR015421">
    <property type="entry name" value="PyrdxlP-dep_Trfase_major"/>
</dbReference>
<evidence type="ECO:0000256" key="1">
    <source>
        <dbReference type="ARBA" id="ARBA00001933"/>
    </source>
</evidence>
<dbReference type="GO" id="GO:0042802">
    <property type="term" value="F:identical protein binding"/>
    <property type="evidence" value="ECO:0007669"/>
    <property type="project" value="TreeGrafter"/>
</dbReference>
<protein>
    <recommendedName>
        <fullName evidence="7">Aminotransferase</fullName>
        <ecNumber evidence="7">2.6.1.-</ecNumber>
    </recommendedName>
</protein>
<dbReference type="PANTHER" id="PTHR11879:SF22">
    <property type="entry name" value="ASPARTATE AMINOTRANSFERASE, MITOCHONDRIAL"/>
    <property type="match status" value="1"/>
</dbReference>
<dbReference type="Gene3D" id="3.40.640.10">
    <property type="entry name" value="Type I PLP-dependent aspartate aminotransferase-like (Major domain)"/>
    <property type="match status" value="1"/>
</dbReference>
<dbReference type="InterPro" id="IPR004839">
    <property type="entry name" value="Aminotransferase_I/II_large"/>
</dbReference>
<comment type="similarity">
    <text evidence="2 7">Belongs to the class-I pyridoxal-phosphate-dependent aminotransferase family.</text>
</comment>
<evidence type="ECO:0000256" key="5">
    <source>
        <dbReference type="ARBA" id="ARBA00022679"/>
    </source>
</evidence>
<dbReference type="InterPro" id="IPR000796">
    <property type="entry name" value="Asp_trans"/>
</dbReference>
<dbReference type="PROSITE" id="PS00105">
    <property type="entry name" value="AA_TRANSFER_CLASS_1"/>
    <property type="match status" value="1"/>
</dbReference>
<evidence type="ECO:0000256" key="4">
    <source>
        <dbReference type="ARBA" id="ARBA00022576"/>
    </source>
</evidence>
<dbReference type="PRINTS" id="PR00799">
    <property type="entry name" value="TRANSAMINASE"/>
</dbReference>
<dbReference type="RefSeq" id="WP_070175116.1">
    <property type="nucleotide sequence ID" value="NZ_BMJR01000008.1"/>
</dbReference>
<evidence type="ECO:0000256" key="3">
    <source>
        <dbReference type="ARBA" id="ARBA00011738"/>
    </source>
</evidence>
<dbReference type="GO" id="GO:0030170">
    <property type="term" value="F:pyridoxal phosphate binding"/>
    <property type="evidence" value="ECO:0007669"/>
    <property type="project" value="InterPro"/>
</dbReference>
<sequence>MFEVLPQLAPDPILGLSAAFKQDTNPNKIDLGVGVYKDEQGNTPILSAVAKAQTILLEREKSKTYITPQGVQGFIDGMLALILGEKSPVLMADRVAAVQAPGGCGSLRILAELLTRVNKDTKVWISDPTWANHIPLMANAGLSLETYPYFDKASASIRFDAMMETLRTVEKGDVVLLHGCCHNPTGADLTKEQWQEVVNVAKEREFLPFVDLAYQGFGDGLEEDAYGVRLLCENLPEVIIAASCSKNFGLYRERVGLAAIVTADSATKTIAQAQIQAVARGMYSMPPSYGGALVDIILSDVALKQEWVSEVNEMRNRMSTLRSLLVDKLTSYGAQKDFSFVNNQKGMFSFLCITPEQVQKMRNEHSVYFVDSSRVNVAGISQANIDALAKAMVAVING</sequence>
<evidence type="ECO:0000313" key="10">
    <source>
        <dbReference type="Proteomes" id="UP000176037"/>
    </source>
</evidence>
<evidence type="ECO:0000259" key="8">
    <source>
        <dbReference type="Pfam" id="PF00155"/>
    </source>
</evidence>
<evidence type="ECO:0000313" key="9">
    <source>
        <dbReference type="EMBL" id="OFI35876.1"/>
    </source>
</evidence>
<dbReference type="Gene3D" id="3.90.1150.10">
    <property type="entry name" value="Aspartate Aminotransferase, domain 1"/>
    <property type="match status" value="1"/>
</dbReference>